<dbReference type="InterPro" id="IPR015943">
    <property type="entry name" value="WD40/YVTN_repeat-like_dom_sf"/>
</dbReference>
<evidence type="ECO:0000256" key="2">
    <source>
        <dbReference type="PROSITE-ProRule" id="PRU00221"/>
    </source>
</evidence>
<keyword evidence="6" id="KW-1185">Reference proteome</keyword>
<dbReference type="InterPro" id="IPR050964">
    <property type="entry name" value="Striated_Muscle_Regulatory"/>
</dbReference>
<protein>
    <recommendedName>
        <fullName evidence="4">Fibronectin type-III domain-containing protein</fullName>
    </recommendedName>
</protein>
<dbReference type="Gene3D" id="2.60.40.10">
    <property type="entry name" value="Immunoglobulins"/>
    <property type="match status" value="5"/>
</dbReference>
<dbReference type="SMART" id="SM00320">
    <property type="entry name" value="WD40"/>
    <property type="match status" value="6"/>
</dbReference>
<dbReference type="Pfam" id="PF00400">
    <property type="entry name" value="WD40"/>
    <property type="match status" value="5"/>
</dbReference>
<evidence type="ECO:0000313" key="5">
    <source>
        <dbReference type="EMBL" id="OQR86746.1"/>
    </source>
</evidence>
<dbReference type="InterPro" id="IPR013783">
    <property type="entry name" value="Ig-like_fold"/>
</dbReference>
<dbReference type="SUPFAM" id="SSF50978">
    <property type="entry name" value="WD40 repeat-like"/>
    <property type="match status" value="1"/>
</dbReference>
<evidence type="ECO:0000313" key="6">
    <source>
        <dbReference type="Proteomes" id="UP000243579"/>
    </source>
</evidence>
<comment type="caution">
    <text evidence="5">The sequence shown here is derived from an EMBL/GenBank/DDBJ whole genome shotgun (WGS) entry which is preliminary data.</text>
</comment>
<reference evidence="5 6" key="1">
    <citation type="journal article" date="2014" name="Genome Biol. Evol.">
        <title>The secreted proteins of Achlya hypogyna and Thraustotheca clavata identify the ancestral oomycete secretome and reveal gene acquisitions by horizontal gene transfer.</title>
        <authorList>
            <person name="Misner I."/>
            <person name="Blouin N."/>
            <person name="Leonard G."/>
            <person name="Richards T.A."/>
            <person name="Lane C.E."/>
        </authorList>
    </citation>
    <scope>NUCLEOTIDE SEQUENCE [LARGE SCALE GENOMIC DNA]</scope>
    <source>
        <strain evidence="5 6">ATCC 48635</strain>
    </source>
</reference>
<dbReference type="Pfam" id="PF00041">
    <property type="entry name" value="fn3"/>
    <property type="match status" value="3"/>
</dbReference>
<dbReference type="InterPro" id="IPR003961">
    <property type="entry name" value="FN3_dom"/>
</dbReference>
<evidence type="ECO:0000256" key="3">
    <source>
        <dbReference type="SAM" id="MobiDB-lite"/>
    </source>
</evidence>
<dbReference type="PROSITE" id="PS50294">
    <property type="entry name" value="WD_REPEATS_REGION"/>
    <property type="match status" value="3"/>
</dbReference>
<organism evidence="5 6">
    <name type="scientific">Achlya hypogyna</name>
    <name type="common">Oomycete</name>
    <name type="synonym">Protoachlya hypogyna</name>
    <dbReference type="NCBI Taxonomy" id="1202772"/>
    <lineage>
        <taxon>Eukaryota</taxon>
        <taxon>Sar</taxon>
        <taxon>Stramenopiles</taxon>
        <taxon>Oomycota</taxon>
        <taxon>Saprolegniomycetes</taxon>
        <taxon>Saprolegniales</taxon>
        <taxon>Achlyaceae</taxon>
        <taxon>Achlya</taxon>
    </lineage>
</organism>
<dbReference type="EMBL" id="JNBR01001486">
    <property type="protein sequence ID" value="OQR86746.1"/>
    <property type="molecule type" value="Genomic_DNA"/>
</dbReference>
<feature type="domain" description="Fibronectin type-III" evidence="4">
    <location>
        <begin position="1028"/>
        <end position="1132"/>
    </location>
</feature>
<keyword evidence="2" id="KW-0853">WD repeat</keyword>
<feature type="compositionally biased region" description="Polar residues" evidence="3">
    <location>
        <begin position="303"/>
        <end position="322"/>
    </location>
</feature>
<feature type="region of interest" description="Disordered" evidence="3">
    <location>
        <begin position="271"/>
        <end position="327"/>
    </location>
</feature>
<feature type="domain" description="Fibronectin type-III" evidence="4">
    <location>
        <begin position="926"/>
        <end position="1024"/>
    </location>
</feature>
<dbReference type="STRING" id="1202772.A0A1V9YM09"/>
<dbReference type="Proteomes" id="UP000243579">
    <property type="component" value="Unassembled WGS sequence"/>
</dbReference>
<proteinExistence type="predicted"/>
<feature type="repeat" description="WD" evidence="2">
    <location>
        <begin position="605"/>
        <end position="638"/>
    </location>
</feature>
<feature type="compositionally biased region" description="Polar residues" evidence="3">
    <location>
        <begin position="357"/>
        <end position="367"/>
    </location>
</feature>
<dbReference type="CDD" id="cd00063">
    <property type="entry name" value="FN3"/>
    <property type="match status" value="4"/>
</dbReference>
<keyword evidence="1" id="KW-0677">Repeat</keyword>
<dbReference type="SUPFAM" id="SSF49265">
    <property type="entry name" value="Fibronectin type III"/>
    <property type="match status" value="3"/>
</dbReference>
<feature type="region of interest" description="Disordered" evidence="3">
    <location>
        <begin position="340"/>
        <end position="367"/>
    </location>
</feature>
<dbReference type="PROSITE" id="PS50082">
    <property type="entry name" value="WD_REPEATS_2"/>
    <property type="match status" value="5"/>
</dbReference>
<feature type="domain" description="Fibronectin type-III" evidence="4">
    <location>
        <begin position="1138"/>
        <end position="1231"/>
    </location>
</feature>
<gene>
    <name evidence="5" type="ORF">ACHHYP_10002</name>
</gene>
<accession>A0A1V9YM09</accession>
<name>A0A1V9YM09_ACHHY</name>
<dbReference type="SMART" id="SM00060">
    <property type="entry name" value="FN3"/>
    <property type="match status" value="5"/>
</dbReference>
<dbReference type="PANTHER" id="PTHR13817">
    <property type="entry name" value="TITIN"/>
    <property type="match status" value="1"/>
</dbReference>
<dbReference type="PROSITE" id="PS50853">
    <property type="entry name" value="FN3"/>
    <property type="match status" value="4"/>
</dbReference>
<feature type="repeat" description="WD" evidence="2">
    <location>
        <begin position="500"/>
        <end position="530"/>
    </location>
</feature>
<sequence length="1285" mass="139863">MSRHRELVEKRLAERFRLTDALLESDEQREINDMIQRVAKLAAEDDLREDGFCFSDGQYLGSRRYKETPGMVLRVLQGHIKPVRGIAFVPAGIVTFGMDGVFAWDMESTEPVLKVDRSIVGDNACRITGAISPAGTDVMCCAGDAPVRLALRQGDAGWSLDVQCRGGFGHDGAIMCCCYSPNGAVFVTGSLDTTVIVWNPVDLKVLHVLQAHVGGVATCAFAPTSDFLLTTGTLDGTIKRWDLSFWTLGIDPEEAPPPTLSEPLSILKEAPQTTEDVLSTARSTGSAAGKSMSRRQHGASQPGMASSGNTNHSLEPPTQSLGESCKKDLSRTAESLYSRLEDDCESSMPPSRDLLSPPTTIWSFPNDTNMPRATAGWSSRQKYDRALDALFSPVVTLETLTLANHVPAFASNDDWCFHRPSATLQLPPLYPFEAEDGTIGVREDDDDPNQLEKLETINILRLLDPATAASHPDAEAVAIDEGAHRVPVLEFEHITGDGQYVQHSHTIHAVAFAPSGTFVISASADRSIKVCHDDTSPTGHLEVQRWNAITGCHERTTRDAHTHSILCCALAQHPNEIDVVFLASAGSDSFVKIWNVETMEVLYTLRGHYDSVVSVVFDSGGHVLYSTAQDTRALKWQIVPMVPDPPKQPTIIKADCHSIDIAWTAPLGNGAPVLKYRILMSRDHGPFEAAIEVPPDETKHFMGGLDPGIVHAFKVAAINDVGIGDYSVSSIPTATLAYRPSKIKKPCSVSHVLTRSVVLEWLPPLANGSPITHYHFRCAPEDAFGNDTTITVVVPIEDIHGQNQAERDAIAAGASGRPSKVSRVAAEVVRKAQERADRQAAKAQILRSAKSLERSRKLQLQARARLEKLQRQQELAVPVATVKYTLHCVQPGTIYQFQAAAQNRCGIADFSVPSMYIKTASCEPDAPTQPTISHITPYSVQLNWVKPRTNGSEVVHYTIVYEHNGATTTTVVLARSLAATAYTLSPLLAGKTIRARLSATNVIDKKVHDSPVSEWSDEATTLPTVPSAAAQPILMNPTSHSLTFSFSAPNANGLPIRSYLATLFLEDTAFGVVSHRFVRQFEWHDLGEGPDFAVPVLELTAATAYVMSVAAENALGKGDYSPLSASVRTKTAVVPAALLQAPVLSDVQPTSAVLHWTRPVHNGGSALVGYNVQYSTPGSDVVNLRFPRLDLQMRLDFLKPKTSYTFAVAGINGIGSAAYSLPSVTLTTPSLVEYTVRVYFANRPKEEHDAAARVQVCYRRWRARVALRSAYHGYLQTWLAAWNLL</sequence>
<dbReference type="Gene3D" id="2.130.10.10">
    <property type="entry name" value="YVTN repeat-like/Quinoprotein amine dehydrogenase"/>
    <property type="match status" value="2"/>
</dbReference>
<feature type="repeat" description="WD" evidence="2">
    <location>
        <begin position="167"/>
        <end position="199"/>
    </location>
</feature>
<dbReference type="InterPro" id="IPR036116">
    <property type="entry name" value="FN3_sf"/>
</dbReference>
<evidence type="ECO:0000259" key="4">
    <source>
        <dbReference type="PROSITE" id="PS50853"/>
    </source>
</evidence>
<dbReference type="InterPro" id="IPR001680">
    <property type="entry name" value="WD40_rpt"/>
</dbReference>
<feature type="repeat" description="WD" evidence="2">
    <location>
        <begin position="581"/>
        <end position="604"/>
    </location>
</feature>
<evidence type="ECO:0000256" key="1">
    <source>
        <dbReference type="ARBA" id="ARBA00022737"/>
    </source>
</evidence>
<feature type="repeat" description="WD" evidence="2">
    <location>
        <begin position="209"/>
        <end position="244"/>
    </location>
</feature>
<dbReference type="OrthoDB" id="504170at2759"/>
<dbReference type="InterPro" id="IPR036322">
    <property type="entry name" value="WD40_repeat_dom_sf"/>
</dbReference>
<feature type="compositionally biased region" description="Polar residues" evidence="3">
    <location>
        <begin position="271"/>
        <end position="286"/>
    </location>
</feature>
<feature type="domain" description="Fibronectin type-III" evidence="4">
    <location>
        <begin position="645"/>
        <end position="738"/>
    </location>
</feature>
<dbReference type="PANTHER" id="PTHR13817:SF151">
    <property type="entry name" value="TITIN"/>
    <property type="match status" value="1"/>
</dbReference>